<comment type="function">
    <text evidence="4">Catalyzes the reversible cyclization of carbamoyl aspartate to dihydroorotate.</text>
</comment>
<feature type="modified residue" description="N6-carboxylysine" evidence="4">
    <location>
        <position position="145"/>
    </location>
</feature>
<dbReference type="HAMAP" id="MF_00220_A">
    <property type="entry name" value="PyrC_classI_A"/>
    <property type="match status" value="1"/>
</dbReference>
<gene>
    <name evidence="4" type="primary">pyrC</name>
    <name evidence="6" type="ORF">AKJ50_01580</name>
</gene>
<proteinExistence type="inferred from homology"/>
<dbReference type="Gene3D" id="3.20.20.140">
    <property type="entry name" value="Metal-dependent hydrolases"/>
    <property type="match status" value="1"/>
</dbReference>
<dbReference type="Pfam" id="PF01979">
    <property type="entry name" value="Amidohydro_1"/>
    <property type="match status" value="2"/>
</dbReference>
<sequence length="431" mass="48072">MVDLCLKNAKIPTQNSIVKGGVAIENGKIASISKDALLPEADKTIDLERRLLLPGIIDTHVHFREPGFTEKEDFSTGSKAAAAGGVTTICDMPNNSPPTDTLERFREKKKLGQKKSYIDFGLHAMMTGSIEEGKKLIKQGAASLKLYPEICDDSVTSQLQDGNALLTVHPEDPAMFKEVDNGDFEDFLYSRPSKAEVSEILRILNQVSDLHVHFCHVTTRKGLDHIMEGKINRNLTCEVTPHHLLLDKSHLEKYGSIAKTHPPLRSERDRRNLLRALEKGMIDIVATDHAPHTSQEKDQNITEAPPGIVGVETSLPLMFTLVKEKKLSLYRMIEAMSLYPGRIFNLRNEENIQKGTLIPGADADIVVLDQSQEWEIKGEELHGKTKFTPFEGKKVVGKPFLTLVRGEIVFKEGEIIGKKEHGKFVSRKTQT</sequence>
<dbReference type="UniPathway" id="UPA00070">
    <property type="reaction ID" value="UER00117"/>
</dbReference>
<feature type="binding site" evidence="4">
    <location>
        <position position="216"/>
    </location>
    <ligand>
        <name>Zn(2+)</name>
        <dbReference type="ChEBI" id="CHEBI:29105"/>
        <label>2</label>
    </ligand>
</feature>
<evidence type="ECO:0000256" key="4">
    <source>
        <dbReference type="HAMAP-Rule" id="MF_00220"/>
    </source>
</evidence>
<feature type="binding site" evidence="4">
    <location>
        <begin position="306"/>
        <end position="307"/>
    </location>
    <ligand>
        <name>substrate</name>
    </ligand>
</feature>
<keyword evidence="4" id="KW-0862">Zinc</keyword>
<name>A0A133VFG3_9EURY</name>
<keyword evidence="1 4" id="KW-0479">Metal-binding</keyword>
<dbReference type="NCBIfam" id="TIGR00857">
    <property type="entry name" value="pyrC_multi"/>
    <property type="match status" value="1"/>
</dbReference>
<feature type="binding site" evidence="4">
    <location>
        <position position="62"/>
    </location>
    <ligand>
        <name>Zn(2+)</name>
        <dbReference type="ChEBI" id="CHEBI:29105"/>
        <label>1</label>
    </ligand>
</feature>
<feature type="active site" evidence="4">
    <location>
        <position position="288"/>
    </location>
</feature>
<dbReference type="PATRIC" id="fig|1698279.3.peg.217"/>
<accession>A0A133VFG3</accession>
<reference evidence="6 7" key="1">
    <citation type="journal article" date="2016" name="Sci. Rep.">
        <title>Metabolic traits of an uncultured archaeal lineage -MSBL1- from brine pools of the Red Sea.</title>
        <authorList>
            <person name="Mwirichia R."/>
            <person name="Alam I."/>
            <person name="Rashid M."/>
            <person name="Vinu M."/>
            <person name="Ba-Alawi W."/>
            <person name="Anthony Kamau A."/>
            <person name="Kamanda Ngugi D."/>
            <person name="Goker M."/>
            <person name="Klenk H.P."/>
            <person name="Bajic V."/>
            <person name="Stingl U."/>
        </authorList>
    </citation>
    <scope>NUCLEOTIDE SEQUENCE [LARGE SCALE GENOMIC DNA]</scope>
    <source>
        <strain evidence="6">SCGC-AAA382A13</strain>
    </source>
</reference>
<keyword evidence="3 4" id="KW-0665">Pyrimidine biosynthesis</keyword>
<evidence type="ECO:0000259" key="5">
    <source>
        <dbReference type="Pfam" id="PF01979"/>
    </source>
</evidence>
<dbReference type="GO" id="GO:0004038">
    <property type="term" value="F:allantoinase activity"/>
    <property type="evidence" value="ECO:0007669"/>
    <property type="project" value="TreeGrafter"/>
</dbReference>
<dbReference type="SUPFAM" id="SSF51338">
    <property type="entry name" value="Composite domain of metallo-dependent hydrolases"/>
    <property type="match status" value="1"/>
</dbReference>
<evidence type="ECO:0000313" key="6">
    <source>
        <dbReference type="EMBL" id="KXB05186.1"/>
    </source>
</evidence>
<dbReference type="GO" id="GO:0006145">
    <property type="term" value="P:purine nucleobase catabolic process"/>
    <property type="evidence" value="ECO:0007669"/>
    <property type="project" value="TreeGrafter"/>
</dbReference>
<feature type="binding site" evidence="4">
    <location>
        <begin position="62"/>
        <end position="64"/>
    </location>
    <ligand>
        <name>substrate</name>
    </ligand>
</feature>
<organism evidence="6 7">
    <name type="scientific">candidate division MSBL1 archaeon SCGC-AAA382A13</name>
    <dbReference type="NCBI Taxonomy" id="1698279"/>
    <lineage>
        <taxon>Archaea</taxon>
        <taxon>Methanobacteriati</taxon>
        <taxon>Methanobacteriota</taxon>
        <taxon>candidate division MSBL1</taxon>
    </lineage>
</organism>
<feature type="binding site" evidence="4">
    <location>
        <position position="288"/>
    </location>
    <ligand>
        <name>Zn(2+)</name>
        <dbReference type="ChEBI" id="CHEBI:29105"/>
        <label>1</label>
    </ligand>
</feature>
<dbReference type="PANTHER" id="PTHR43668">
    <property type="entry name" value="ALLANTOINASE"/>
    <property type="match status" value="1"/>
</dbReference>
<feature type="binding site" evidence="4">
    <location>
        <position position="292"/>
    </location>
    <ligand>
        <name>substrate</name>
    </ligand>
</feature>
<keyword evidence="2 4" id="KW-0378">Hydrolase</keyword>
<dbReference type="AlphaFoldDB" id="A0A133VFG3"/>
<dbReference type="InterPro" id="IPR050138">
    <property type="entry name" value="DHOase/Allantoinase_Hydrolase"/>
</dbReference>
<evidence type="ECO:0000256" key="1">
    <source>
        <dbReference type="ARBA" id="ARBA00022723"/>
    </source>
</evidence>
<comment type="catalytic activity">
    <reaction evidence="4">
        <text>(S)-dihydroorotate + H2O = N-carbamoyl-L-aspartate + H(+)</text>
        <dbReference type="Rhea" id="RHEA:24296"/>
        <dbReference type="ChEBI" id="CHEBI:15377"/>
        <dbReference type="ChEBI" id="CHEBI:15378"/>
        <dbReference type="ChEBI" id="CHEBI:30864"/>
        <dbReference type="ChEBI" id="CHEBI:32814"/>
        <dbReference type="EC" id="3.5.2.3"/>
    </reaction>
</comment>
<comment type="caution">
    <text evidence="6">The sequence shown here is derived from an EMBL/GenBank/DDBJ whole genome shotgun (WGS) entry which is preliminary data.</text>
</comment>
<dbReference type="SUPFAM" id="SSF51556">
    <property type="entry name" value="Metallo-dependent hydrolases"/>
    <property type="match status" value="1"/>
</dbReference>
<dbReference type="EMBL" id="LHYD01000028">
    <property type="protein sequence ID" value="KXB05186.1"/>
    <property type="molecule type" value="Genomic_DNA"/>
</dbReference>
<evidence type="ECO:0000256" key="3">
    <source>
        <dbReference type="ARBA" id="ARBA00022975"/>
    </source>
</evidence>
<dbReference type="CDD" id="cd01318">
    <property type="entry name" value="DHOase_IIb"/>
    <property type="match status" value="1"/>
</dbReference>
<dbReference type="PANTHER" id="PTHR43668:SF2">
    <property type="entry name" value="ALLANTOINASE"/>
    <property type="match status" value="1"/>
</dbReference>
<evidence type="ECO:0000313" key="7">
    <source>
        <dbReference type="Proteomes" id="UP000070311"/>
    </source>
</evidence>
<protein>
    <recommendedName>
        <fullName evidence="4">Dihydroorotase</fullName>
        <shortName evidence="4">DHOase</shortName>
        <ecNumber evidence="4">3.5.2.3</ecNumber>
    </recommendedName>
</protein>
<feature type="binding site" evidence="4">
    <location>
        <position position="145"/>
    </location>
    <ligand>
        <name>Zn(2+)</name>
        <dbReference type="ChEBI" id="CHEBI:29105"/>
        <label>2</label>
    </ligand>
</feature>
<feature type="domain" description="Amidohydrolase-related" evidence="5">
    <location>
        <begin position="262"/>
        <end position="408"/>
    </location>
</feature>
<dbReference type="GO" id="GO:0004151">
    <property type="term" value="F:dihydroorotase activity"/>
    <property type="evidence" value="ECO:0007669"/>
    <property type="project" value="UniProtKB-UniRule"/>
</dbReference>
<dbReference type="InterPro" id="IPR032466">
    <property type="entry name" value="Metal_Hydrolase"/>
</dbReference>
<feature type="domain" description="Amidohydrolase-related" evidence="5">
    <location>
        <begin position="52"/>
        <end position="109"/>
    </location>
</feature>
<feature type="binding site" evidence="4">
    <location>
        <position position="94"/>
    </location>
    <ligand>
        <name>substrate</name>
    </ligand>
</feature>
<dbReference type="PROSITE" id="PS00483">
    <property type="entry name" value="DIHYDROOROTASE_2"/>
    <property type="match status" value="1"/>
</dbReference>
<keyword evidence="7" id="KW-1185">Reference proteome</keyword>
<dbReference type="InterPro" id="IPR006680">
    <property type="entry name" value="Amidohydro-rel"/>
</dbReference>
<dbReference type="GO" id="GO:0005737">
    <property type="term" value="C:cytoplasm"/>
    <property type="evidence" value="ECO:0007669"/>
    <property type="project" value="TreeGrafter"/>
</dbReference>
<comment type="cofactor">
    <cofactor evidence="4">
        <name>Zn(2+)</name>
        <dbReference type="ChEBI" id="CHEBI:29105"/>
    </cofactor>
    <text evidence="4">Binds 2 Zn(2+) ions per subunit.</text>
</comment>
<dbReference type="GO" id="GO:0008270">
    <property type="term" value="F:zinc ion binding"/>
    <property type="evidence" value="ECO:0007669"/>
    <property type="project" value="UniProtKB-UniRule"/>
</dbReference>
<feature type="binding site" evidence="4">
    <location>
        <position position="60"/>
    </location>
    <ligand>
        <name>Zn(2+)</name>
        <dbReference type="ChEBI" id="CHEBI:29105"/>
        <label>1</label>
    </ligand>
</feature>
<comment type="pathway">
    <text evidence="4">Pyrimidine metabolism; UMP biosynthesis via de novo pathway; (S)-dihydroorotate from bicarbonate: step 3/3.</text>
</comment>
<feature type="binding site" evidence="4">
    <location>
        <position position="169"/>
    </location>
    <ligand>
        <name>Zn(2+)</name>
        <dbReference type="ChEBI" id="CHEBI:29105"/>
        <label>2</label>
    </ligand>
</feature>
<dbReference type="Proteomes" id="UP000070311">
    <property type="component" value="Unassembled WGS sequence"/>
</dbReference>
<dbReference type="InterPro" id="IPR011059">
    <property type="entry name" value="Metal-dep_hydrolase_composite"/>
</dbReference>
<dbReference type="Gene3D" id="2.30.40.10">
    <property type="entry name" value="Urease, subunit C, domain 1"/>
    <property type="match status" value="1"/>
</dbReference>
<comment type="similarity">
    <text evidence="4">Belongs to the metallo-dependent hydrolases superfamily. DHOase family. Class I DHOase subfamily.</text>
</comment>
<dbReference type="GO" id="GO:0044205">
    <property type="term" value="P:'de novo' UMP biosynthetic process"/>
    <property type="evidence" value="ECO:0007669"/>
    <property type="project" value="UniProtKB-UniRule"/>
</dbReference>
<dbReference type="InterPro" id="IPR004722">
    <property type="entry name" value="DHOase"/>
</dbReference>
<dbReference type="EC" id="3.5.2.3" evidence="4"/>
<feature type="binding site" evidence="4">
    <location>
        <position position="145"/>
    </location>
    <ligand>
        <name>Zn(2+)</name>
        <dbReference type="ChEBI" id="CHEBI:29105"/>
        <label>1</label>
    </ligand>
</feature>
<evidence type="ECO:0000256" key="2">
    <source>
        <dbReference type="ARBA" id="ARBA00022801"/>
    </source>
</evidence>
<dbReference type="InterPro" id="IPR002195">
    <property type="entry name" value="Dihydroorotase_CS"/>
</dbReference>